<evidence type="ECO:0000313" key="1">
    <source>
        <dbReference type="EMBL" id="KZT38238.1"/>
    </source>
</evidence>
<evidence type="ECO:0000313" key="2">
    <source>
        <dbReference type="Proteomes" id="UP000076798"/>
    </source>
</evidence>
<protein>
    <submittedName>
        <fullName evidence="1">Uncharacterized protein</fullName>
    </submittedName>
</protein>
<dbReference type="EMBL" id="KV428067">
    <property type="protein sequence ID" value="KZT38238.1"/>
    <property type="molecule type" value="Genomic_DNA"/>
</dbReference>
<name>A0A166D867_9AGAM</name>
<sequence length="152" mass="17183">MTSVPDWQLLLQCLCSPEASFSHNLAIEFKAYRMESSDVIDAFHGTLTVSLQFLQGPVAIGLCHALSLLYSRSSDRHLPVRNHPFRSSEKLQGLRVPCGNWRTLWSATSKLHRSRGAREQLATRPCRSERCSAQDRMDVVFVIGQMPPPYLI</sequence>
<gene>
    <name evidence="1" type="ORF">SISSUDRAFT_774303</name>
</gene>
<dbReference type="AlphaFoldDB" id="A0A166D867"/>
<accession>A0A166D867</accession>
<keyword evidence="2" id="KW-1185">Reference proteome</keyword>
<dbReference type="Proteomes" id="UP000076798">
    <property type="component" value="Unassembled WGS sequence"/>
</dbReference>
<organism evidence="1 2">
    <name type="scientific">Sistotremastrum suecicum HHB10207 ss-3</name>
    <dbReference type="NCBI Taxonomy" id="1314776"/>
    <lineage>
        <taxon>Eukaryota</taxon>
        <taxon>Fungi</taxon>
        <taxon>Dikarya</taxon>
        <taxon>Basidiomycota</taxon>
        <taxon>Agaricomycotina</taxon>
        <taxon>Agaricomycetes</taxon>
        <taxon>Sistotremastrales</taxon>
        <taxon>Sistotremastraceae</taxon>
        <taxon>Sistotremastrum</taxon>
    </lineage>
</organism>
<proteinExistence type="predicted"/>
<reference evidence="1 2" key="1">
    <citation type="journal article" date="2016" name="Mol. Biol. Evol.">
        <title>Comparative Genomics of Early-Diverging Mushroom-Forming Fungi Provides Insights into the Origins of Lignocellulose Decay Capabilities.</title>
        <authorList>
            <person name="Nagy L.G."/>
            <person name="Riley R."/>
            <person name="Tritt A."/>
            <person name="Adam C."/>
            <person name="Daum C."/>
            <person name="Floudas D."/>
            <person name="Sun H."/>
            <person name="Yadav J.S."/>
            <person name="Pangilinan J."/>
            <person name="Larsson K.H."/>
            <person name="Matsuura K."/>
            <person name="Barry K."/>
            <person name="Labutti K."/>
            <person name="Kuo R."/>
            <person name="Ohm R.A."/>
            <person name="Bhattacharya S.S."/>
            <person name="Shirouzu T."/>
            <person name="Yoshinaga Y."/>
            <person name="Martin F.M."/>
            <person name="Grigoriev I.V."/>
            <person name="Hibbett D.S."/>
        </authorList>
    </citation>
    <scope>NUCLEOTIDE SEQUENCE [LARGE SCALE GENOMIC DNA]</scope>
    <source>
        <strain evidence="1 2">HHB10207 ss-3</strain>
    </source>
</reference>